<proteinExistence type="predicted"/>
<evidence type="ECO:0000256" key="5">
    <source>
        <dbReference type="ARBA" id="ARBA00022963"/>
    </source>
</evidence>
<dbReference type="PROSITE" id="PS00118">
    <property type="entry name" value="PA2_HIS"/>
    <property type="match status" value="1"/>
</dbReference>
<protein>
    <recommendedName>
        <fullName evidence="3">phospholipase A2</fullName>
        <ecNumber evidence="3">3.1.1.4</ecNumber>
    </recommendedName>
    <alternativeName>
        <fullName evidence="7">Phosphatidylcholine 2-acylhydrolase</fullName>
    </alternativeName>
</protein>
<sequence>MKNLVISAIFVICIATPTLTDPRAFDVPFKRNDKKQEDTFDNNIIDFDDEYSIKLNKNYDTASWKNVDSNNKDSYRYTIVKDKLNIREKEFNQNQTDEIKNITQVTKSIEESTELSEFSVIPLELVSTTENILVSVVESTTEADLTVIPLSTTKRILPEFDIHQSVTLPVSTQPSEDYTPTTEHSDVTTKYNVNETNSTTTLTIEITTHSDTENVTLLDVIAAETIRNNNTKLEFDHKETKENDSTDKIDITTVTTEHETNFTSTTIESINRLDETTESTETTESNEEEVPIFTELDTEEEEEKDVPEDYYDSKDVVPTTAPKTDALSVIFGFAGSVVESVVETVAERVVPNWIYDIYKRMQKQSEALEAEKLRSREENGGLGQFGRGILKSISSGISKPLSQLMAGVRDIGSLDSDRGFVGSLASGVTSVANVANSVVDAFKDRVQAIYPGTVWCGDGHSAAARSGELGLFFFTDTCCRQHDACKIYIRAGETKYGLTNTGLFTRITGQKCEEYELDYTKPKMWQWFDSETF</sequence>
<dbReference type="GO" id="GO:0004623">
    <property type="term" value="F:phospholipase A2 activity"/>
    <property type="evidence" value="ECO:0007669"/>
    <property type="project" value="UniProtKB-EC"/>
</dbReference>
<evidence type="ECO:0000256" key="6">
    <source>
        <dbReference type="ARBA" id="ARBA00023098"/>
    </source>
</evidence>
<organism evidence="11 12">
    <name type="scientific">Papilio machaon</name>
    <name type="common">Old World swallowtail butterfly</name>
    <dbReference type="NCBI Taxonomy" id="76193"/>
    <lineage>
        <taxon>Eukaryota</taxon>
        <taxon>Metazoa</taxon>
        <taxon>Ecdysozoa</taxon>
        <taxon>Arthropoda</taxon>
        <taxon>Hexapoda</taxon>
        <taxon>Insecta</taxon>
        <taxon>Pterygota</taxon>
        <taxon>Neoptera</taxon>
        <taxon>Endopterygota</taxon>
        <taxon>Lepidoptera</taxon>
        <taxon>Glossata</taxon>
        <taxon>Ditrysia</taxon>
        <taxon>Papilionoidea</taxon>
        <taxon>Papilionidae</taxon>
        <taxon>Papilioninae</taxon>
        <taxon>Papilio</taxon>
    </lineage>
</organism>
<dbReference type="InterPro" id="IPR016090">
    <property type="entry name" value="PLA2-like_dom"/>
</dbReference>
<dbReference type="Proteomes" id="UP000053240">
    <property type="component" value="Unassembled WGS sequence"/>
</dbReference>
<gene>
    <name evidence="11" type="ORF">RR48_03453</name>
</gene>
<dbReference type="GO" id="GO:0005576">
    <property type="term" value="C:extracellular region"/>
    <property type="evidence" value="ECO:0007669"/>
    <property type="project" value="UniProtKB-SubCell"/>
</dbReference>
<keyword evidence="6" id="KW-0443">Lipid metabolism</keyword>
<evidence type="ECO:0000259" key="10">
    <source>
        <dbReference type="Pfam" id="PF05826"/>
    </source>
</evidence>
<dbReference type="GO" id="GO:0050482">
    <property type="term" value="P:arachidonate secretion"/>
    <property type="evidence" value="ECO:0007669"/>
    <property type="project" value="InterPro"/>
</dbReference>
<evidence type="ECO:0000256" key="9">
    <source>
        <dbReference type="SAM" id="SignalP"/>
    </source>
</evidence>
<dbReference type="STRING" id="76193.A0A0N1INQ5"/>
<dbReference type="SUPFAM" id="SSF48619">
    <property type="entry name" value="Phospholipase A2, PLA2"/>
    <property type="match status" value="1"/>
</dbReference>
<keyword evidence="4" id="KW-0964">Secreted</keyword>
<feature type="compositionally biased region" description="Acidic residues" evidence="8">
    <location>
        <begin position="297"/>
        <end position="310"/>
    </location>
</feature>
<feature type="signal peptide" evidence="9">
    <location>
        <begin position="1"/>
        <end position="20"/>
    </location>
</feature>
<evidence type="ECO:0000256" key="4">
    <source>
        <dbReference type="ARBA" id="ARBA00022525"/>
    </source>
</evidence>
<evidence type="ECO:0000256" key="3">
    <source>
        <dbReference type="ARBA" id="ARBA00013278"/>
    </source>
</evidence>
<evidence type="ECO:0000256" key="8">
    <source>
        <dbReference type="SAM" id="MobiDB-lite"/>
    </source>
</evidence>
<evidence type="ECO:0000256" key="2">
    <source>
        <dbReference type="ARBA" id="ARBA00004613"/>
    </source>
</evidence>
<dbReference type="EMBL" id="KQ461072">
    <property type="protein sequence ID" value="KPJ09849.1"/>
    <property type="molecule type" value="Genomic_DNA"/>
</dbReference>
<evidence type="ECO:0000256" key="7">
    <source>
        <dbReference type="ARBA" id="ARBA00029903"/>
    </source>
</evidence>
<dbReference type="EC" id="3.1.1.4" evidence="3"/>
<evidence type="ECO:0000313" key="12">
    <source>
        <dbReference type="Proteomes" id="UP000053240"/>
    </source>
</evidence>
<evidence type="ECO:0000313" key="11">
    <source>
        <dbReference type="EMBL" id="KPJ09849.1"/>
    </source>
</evidence>
<keyword evidence="12" id="KW-1185">Reference proteome</keyword>
<accession>A0A0N1INQ5</accession>
<dbReference type="InterPro" id="IPR036444">
    <property type="entry name" value="PLipase_A2_dom_sf"/>
</dbReference>
<comment type="subcellular location">
    <subcellularLocation>
        <location evidence="2">Secreted</location>
    </subcellularLocation>
</comment>
<dbReference type="Pfam" id="PF05826">
    <property type="entry name" value="Phospholip_A2_2"/>
    <property type="match status" value="1"/>
</dbReference>
<dbReference type="InterPro" id="IPR033113">
    <property type="entry name" value="PLA2_histidine"/>
</dbReference>
<dbReference type="GO" id="GO:0016042">
    <property type="term" value="P:lipid catabolic process"/>
    <property type="evidence" value="ECO:0007669"/>
    <property type="project" value="UniProtKB-KW"/>
</dbReference>
<comment type="cofactor">
    <cofactor evidence="1">
        <name>Ca(2+)</name>
        <dbReference type="ChEBI" id="CHEBI:29108"/>
    </cofactor>
</comment>
<dbReference type="AlphaFoldDB" id="A0A0N1INQ5"/>
<keyword evidence="5" id="KW-0442">Lipid degradation</keyword>
<dbReference type="Gene3D" id="1.20.90.10">
    <property type="entry name" value="Phospholipase A2 domain"/>
    <property type="match status" value="1"/>
</dbReference>
<dbReference type="PANTHER" id="PTHR12253">
    <property type="entry name" value="RH14732P"/>
    <property type="match status" value="1"/>
</dbReference>
<dbReference type="GO" id="GO:0006644">
    <property type="term" value="P:phospholipid metabolic process"/>
    <property type="evidence" value="ECO:0007669"/>
    <property type="project" value="InterPro"/>
</dbReference>
<reference evidence="11 12" key="1">
    <citation type="journal article" date="2015" name="Nat. Commun.">
        <title>Outbred genome sequencing and CRISPR/Cas9 gene editing in butterflies.</title>
        <authorList>
            <person name="Li X."/>
            <person name="Fan D."/>
            <person name="Zhang W."/>
            <person name="Liu G."/>
            <person name="Zhang L."/>
            <person name="Zhao L."/>
            <person name="Fang X."/>
            <person name="Chen L."/>
            <person name="Dong Y."/>
            <person name="Chen Y."/>
            <person name="Ding Y."/>
            <person name="Zhao R."/>
            <person name="Feng M."/>
            <person name="Zhu Y."/>
            <person name="Feng Y."/>
            <person name="Jiang X."/>
            <person name="Zhu D."/>
            <person name="Xiang H."/>
            <person name="Feng X."/>
            <person name="Li S."/>
            <person name="Wang J."/>
            <person name="Zhang G."/>
            <person name="Kronforst M.R."/>
            <person name="Wang W."/>
        </authorList>
    </citation>
    <scope>NUCLEOTIDE SEQUENCE [LARGE SCALE GENOMIC DNA]</scope>
    <source>
        <strain evidence="11">Ya'a_city_454_Pm</strain>
        <tissue evidence="11">Whole body</tissue>
    </source>
</reference>
<evidence type="ECO:0000256" key="1">
    <source>
        <dbReference type="ARBA" id="ARBA00001913"/>
    </source>
</evidence>
<dbReference type="InParanoid" id="A0A0N1INQ5"/>
<feature type="chain" id="PRO_5005874184" description="phospholipase A2" evidence="9">
    <location>
        <begin position="21"/>
        <end position="533"/>
    </location>
</feature>
<feature type="domain" description="Phospholipase A2-like central" evidence="10">
    <location>
        <begin position="449"/>
        <end position="510"/>
    </location>
</feature>
<feature type="region of interest" description="Disordered" evidence="8">
    <location>
        <begin position="297"/>
        <end position="317"/>
    </location>
</feature>
<name>A0A0N1INQ5_PAPMA</name>
<keyword evidence="9" id="KW-0732">Signal</keyword>